<organism evidence="5 6">
    <name type="scientific">Ooceraea biroi</name>
    <name type="common">Clonal raider ant</name>
    <name type="synonym">Cerapachys biroi</name>
    <dbReference type="NCBI Taxonomy" id="2015173"/>
    <lineage>
        <taxon>Eukaryota</taxon>
        <taxon>Metazoa</taxon>
        <taxon>Ecdysozoa</taxon>
        <taxon>Arthropoda</taxon>
        <taxon>Hexapoda</taxon>
        <taxon>Insecta</taxon>
        <taxon>Pterygota</taxon>
        <taxon>Neoptera</taxon>
        <taxon>Endopterygota</taxon>
        <taxon>Hymenoptera</taxon>
        <taxon>Apocrita</taxon>
        <taxon>Aculeata</taxon>
        <taxon>Formicoidea</taxon>
        <taxon>Formicidae</taxon>
        <taxon>Dorylinae</taxon>
        <taxon>Ooceraea</taxon>
    </lineage>
</organism>
<feature type="domain" description="SWIM-type" evidence="4">
    <location>
        <begin position="240"/>
        <end position="284"/>
    </location>
</feature>
<keyword evidence="3" id="KW-0863">Zinc-finger</keyword>
<reference evidence="5 6" key="1">
    <citation type="journal article" date="2014" name="Curr. Biol.">
        <title>The genome of the clonal raider ant Cerapachys biroi.</title>
        <authorList>
            <person name="Oxley P.R."/>
            <person name="Ji L."/>
            <person name="Fetter-Pruneda I."/>
            <person name="McKenzie S.K."/>
            <person name="Li C."/>
            <person name="Hu H."/>
            <person name="Zhang G."/>
            <person name="Kronauer D.J."/>
        </authorList>
    </citation>
    <scope>NUCLEOTIDE SEQUENCE [LARGE SCALE GENOMIC DNA]</scope>
</reference>
<evidence type="ECO:0000256" key="1">
    <source>
        <dbReference type="ARBA" id="ARBA00001968"/>
    </source>
</evidence>
<sequence>MLGPYPANLNDAEILRTLLQDPNGLCKLLKENDIMVLDRGFRDVKAELELKKIRVLMPALKGKRKQLTTKESNESRYVTKIRWAVEAVHGILKQKYQLLDHKLDNKMLPKIGTYFRIASFINNQFGKRLQSDAEFSSEIIEKMRVSKDIENTLAAEAEEKGWLRKKLIFQSISSDMSNFPEMTIKDLTILFTETYQLSQAVSYLAEMIDKDGQIKVQYIKEQSDVLKLQVPSRHINRKMYRCFLKYKPNSVGISGLLQYACDCANGSRTVGCCSHVAAIVYYLAHARCLSKILKLAEIFSEIFQQNNIFKQNNHSCH</sequence>
<evidence type="ECO:0000259" key="4">
    <source>
        <dbReference type="PROSITE" id="PS50966"/>
    </source>
</evidence>
<keyword evidence="3" id="KW-0862">Zinc</keyword>
<dbReference type="EMBL" id="KK107240">
    <property type="protein sequence ID" value="EZA54576.1"/>
    <property type="molecule type" value="Genomic_DNA"/>
</dbReference>
<comment type="cofactor">
    <cofactor evidence="1">
        <name>a divalent metal cation</name>
        <dbReference type="ChEBI" id="CHEBI:60240"/>
    </cofactor>
</comment>
<dbReference type="PROSITE" id="PS50966">
    <property type="entry name" value="ZF_SWIM"/>
    <property type="match status" value="1"/>
</dbReference>
<name>A0A026WFY7_OOCBI</name>
<dbReference type="AlphaFoldDB" id="A0A026WFY7"/>
<protein>
    <recommendedName>
        <fullName evidence="4">SWIM-type domain-containing protein</fullName>
    </recommendedName>
</protein>
<dbReference type="GO" id="GO:0008270">
    <property type="term" value="F:zinc ion binding"/>
    <property type="evidence" value="ECO:0007669"/>
    <property type="project" value="UniProtKB-KW"/>
</dbReference>
<evidence type="ECO:0000256" key="2">
    <source>
        <dbReference type="ARBA" id="ARBA00022723"/>
    </source>
</evidence>
<keyword evidence="2" id="KW-0479">Metal-binding</keyword>
<dbReference type="Pfam" id="PF13359">
    <property type="entry name" value="DDE_Tnp_4"/>
    <property type="match status" value="1"/>
</dbReference>
<evidence type="ECO:0000313" key="5">
    <source>
        <dbReference type="EMBL" id="EZA54576.1"/>
    </source>
</evidence>
<dbReference type="Proteomes" id="UP000053097">
    <property type="component" value="Unassembled WGS sequence"/>
</dbReference>
<dbReference type="InterPro" id="IPR007527">
    <property type="entry name" value="Znf_SWIM"/>
</dbReference>
<evidence type="ECO:0000256" key="3">
    <source>
        <dbReference type="PROSITE-ProRule" id="PRU00325"/>
    </source>
</evidence>
<dbReference type="OMA" id="YACDCAN"/>
<accession>A0A026WFY7</accession>
<dbReference type="PANTHER" id="PTHR23080">
    <property type="entry name" value="THAP DOMAIN PROTEIN"/>
    <property type="match status" value="1"/>
</dbReference>
<gene>
    <name evidence="5" type="ORF">X777_05697</name>
</gene>
<evidence type="ECO:0000313" key="6">
    <source>
        <dbReference type="Proteomes" id="UP000053097"/>
    </source>
</evidence>
<keyword evidence="6" id="KW-1185">Reference proteome</keyword>
<dbReference type="InterPro" id="IPR027806">
    <property type="entry name" value="HARBI1_dom"/>
</dbReference>
<proteinExistence type="predicted"/>